<accession>A0A1J9RDZ5</accession>
<organism evidence="3 4">
    <name type="scientific">Diplodia corticola</name>
    <dbReference type="NCBI Taxonomy" id="236234"/>
    <lineage>
        <taxon>Eukaryota</taxon>
        <taxon>Fungi</taxon>
        <taxon>Dikarya</taxon>
        <taxon>Ascomycota</taxon>
        <taxon>Pezizomycotina</taxon>
        <taxon>Dothideomycetes</taxon>
        <taxon>Dothideomycetes incertae sedis</taxon>
        <taxon>Botryosphaeriales</taxon>
        <taxon>Botryosphaeriaceae</taxon>
        <taxon>Diplodia</taxon>
    </lineage>
</organism>
<feature type="region of interest" description="Disordered" evidence="2">
    <location>
        <begin position="156"/>
        <end position="180"/>
    </location>
</feature>
<dbReference type="PANTHER" id="PTHR47784:SF10">
    <property type="entry name" value="TRANSCRIPTION FACTOR, PUTATIVE (AFU_ORTHOLOGUE AFUA_6G14150)-RELATED"/>
    <property type="match status" value="1"/>
</dbReference>
<dbReference type="CDD" id="cd00067">
    <property type="entry name" value="GAL4"/>
    <property type="match status" value="1"/>
</dbReference>
<dbReference type="GeneID" id="31017674"/>
<feature type="compositionally biased region" description="Low complexity" evidence="2">
    <location>
        <begin position="156"/>
        <end position="172"/>
    </location>
</feature>
<protein>
    <submittedName>
        <fullName evidence="3">C6 transcription factor</fullName>
    </submittedName>
</protein>
<dbReference type="PANTHER" id="PTHR47784">
    <property type="entry name" value="STEROL UPTAKE CONTROL PROTEIN 2"/>
    <property type="match status" value="1"/>
</dbReference>
<gene>
    <name evidence="3" type="ORF">BKCO1_5600051</name>
</gene>
<evidence type="ECO:0000256" key="2">
    <source>
        <dbReference type="SAM" id="MobiDB-lite"/>
    </source>
</evidence>
<reference evidence="3 4" key="1">
    <citation type="submission" date="2016-10" db="EMBL/GenBank/DDBJ databases">
        <title>Proteomics and genomics reveal pathogen-plant mechanisms compatible with a hemibiotrophic lifestyle of Diplodia corticola.</title>
        <authorList>
            <person name="Fernandes I."/>
            <person name="De Jonge R."/>
            <person name="Van De Peer Y."/>
            <person name="Devreese B."/>
            <person name="Alves A."/>
            <person name="Esteves A.C."/>
        </authorList>
    </citation>
    <scope>NUCLEOTIDE SEQUENCE [LARGE SCALE GENOMIC DNA]</scope>
    <source>
        <strain evidence="3 4">CBS 112549</strain>
    </source>
</reference>
<dbReference type="Gene3D" id="4.10.240.10">
    <property type="entry name" value="Zn(2)-C6 fungal-type DNA-binding domain"/>
    <property type="match status" value="1"/>
</dbReference>
<dbReference type="EMBL" id="MNUE01000056">
    <property type="protein sequence ID" value="OJD30779.1"/>
    <property type="molecule type" value="Genomic_DNA"/>
</dbReference>
<feature type="region of interest" description="Disordered" evidence="2">
    <location>
        <begin position="54"/>
        <end position="88"/>
    </location>
</feature>
<dbReference type="GO" id="GO:0008270">
    <property type="term" value="F:zinc ion binding"/>
    <property type="evidence" value="ECO:0007669"/>
    <property type="project" value="InterPro"/>
</dbReference>
<dbReference type="STRING" id="236234.A0A1J9RDZ5"/>
<keyword evidence="1" id="KW-0539">Nucleus</keyword>
<dbReference type="Proteomes" id="UP000183809">
    <property type="component" value="Unassembled WGS sequence"/>
</dbReference>
<dbReference type="GO" id="GO:0001228">
    <property type="term" value="F:DNA-binding transcription activator activity, RNA polymerase II-specific"/>
    <property type="evidence" value="ECO:0007669"/>
    <property type="project" value="TreeGrafter"/>
</dbReference>
<dbReference type="InterPro" id="IPR053157">
    <property type="entry name" value="Sterol_Uptake_Regulator"/>
</dbReference>
<proteinExistence type="predicted"/>
<evidence type="ECO:0000313" key="4">
    <source>
        <dbReference type="Proteomes" id="UP000183809"/>
    </source>
</evidence>
<dbReference type="AlphaFoldDB" id="A0A1J9RDZ5"/>
<feature type="compositionally biased region" description="Low complexity" evidence="2">
    <location>
        <begin position="54"/>
        <end position="72"/>
    </location>
</feature>
<evidence type="ECO:0000313" key="3">
    <source>
        <dbReference type="EMBL" id="OJD30779.1"/>
    </source>
</evidence>
<evidence type="ECO:0000256" key="1">
    <source>
        <dbReference type="ARBA" id="ARBA00023242"/>
    </source>
</evidence>
<dbReference type="InterPro" id="IPR001138">
    <property type="entry name" value="Zn2Cys6_DnaBD"/>
</dbReference>
<dbReference type="OrthoDB" id="4937900at2759"/>
<sequence>MSGLQATAHQSMLSIVFSPPLELTDNRQQCDQQGPPCANCIARSTSCTYPAAAAKRTSPSSSSSNEPIPHASPMIPRNSALSPRLPTAASSTSNAARLLELELLHRWSTRTYASFCSIPRDHAMMQTELPQQGLHQHSWLLDSIFALAALDLASTSTSSNPTSTSTTSQQHQHQQRQHHYARTALTYHTRSLRAFRAAVTTITRDNCQPLYLVGVTVAVTHLAALHVDVAGAALPCINTSAAQQRQHHYSPVLPPVLPAILAFFDLMRGATAAILAARSGDSDSGDGGGSGTGSVGFNWLLQSMESLRIVMGMAPATAEAHLDGGTRAALARLGRVCDSWLCGWDGGGVNGFGGPGLTTTAEGDRADAAVVQTESQTSTHRTLYARAILPFLERAFAEDARAAIDVFWLGFPIVAGRAFRDAVERGRPVALLVLMHWAVLVERHGARAWWASGVGRRLVVEAEEALSVSMGGCWPPEEYREGLGGGGGGGGGGESMLEFWESVAWARREVGLLDDDGGGGGGGDAFGFEVLELGGNV</sequence>
<comment type="caution">
    <text evidence="3">The sequence shown here is derived from an EMBL/GenBank/DDBJ whole genome shotgun (WGS) entry which is preliminary data.</text>
</comment>
<dbReference type="InterPro" id="IPR036864">
    <property type="entry name" value="Zn2-C6_fun-type_DNA-bd_sf"/>
</dbReference>
<keyword evidence="4" id="KW-1185">Reference proteome</keyword>
<name>A0A1J9RDZ5_9PEZI</name>
<dbReference type="RefSeq" id="XP_020127039.1">
    <property type="nucleotide sequence ID" value="XM_020277413.1"/>
</dbReference>